<name>A0AAQ4EL64_AMBAM</name>
<dbReference type="Proteomes" id="UP001321473">
    <property type="component" value="Unassembled WGS sequence"/>
</dbReference>
<reference evidence="2 3" key="1">
    <citation type="journal article" date="2023" name="Arcadia Sci">
        <title>De novo assembly of a long-read Amblyomma americanum tick genome.</title>
        <authorList>
            <person name="Chou S."/>
            <person name="Poskanzer K.E."/>
            <person name="Rollins M."/>
            <person name="Thuy-Boun P.S."/>
        </authorList>
    </citation>
    <scope>NUCLEOTIDE SEQUENCE [LARGE SCALE GENOMIC DNA]</scope>
    <source>
        <strain evidence="2">F_SG_1</strain>
        <tissue evidence="2">Salivary glands</tissue>
    </source>
</reference>
<protein>
    <submittedName>
        <fullName evidence="2">Uncharacterized protein</fullName>
    </submittedName>
</protein>
<keyword evidence="3" id="KW-1185">Reference proteome</keyword>
<evidence type="ECO:0000313" key="3">
    <source>
        <dbReference type="Proteomes" id="UP001321473"/>
    </source>
</evidence>
<feature type="region of interest" description="Disordered" evidence="1">
    <location>
        <begin position="1"/>
        <end position="37"/>
    </location>
</feature>
<accession>A0AAQ4EL64</accession>
<dbReference type="AlphaFoldDB" id="A0AAQ4EL64"/>
<dbReference type="EMBL" id="JARKHS020014026">
    <property type="protein sequence ID" value="KAK8775525.1"/>
    <property type="molecule type" value="Genomic_DNA"/>
</dbReference>
<gene>
    <name evidence="2" type="ORF">V5799_031130</name>
</gene>
<evidence type="ECO:0000256" key="1">
    <source>
        <dbReference type="SAM" id="MobiDB-lite"/>
    </source>
</evidence>
<sequence length="498" mass="56331">MPRRNSGKKRRALASAATGNQARNSQDGQRWHSESSRPGPVVDIITVLEMYEEFALPIQSPALVYSNKYQLARSPWLSEATRGKDFFADEGGEHKTVLRPRIGFLSGINDFMRDLTAFSGVPSRPSLMVKARLTPLSCWRLQRMMPKRTRALCRITPTATVKFASAYRSEDLVQDVMIAAMDAFREAYALIDRRHLPDLHQYSRDFADFLKRIHSARNQSNNATGHAELSSTDRQPRIGVKNAPWTDLRLAKVRCEEAQKNTIISREARIVGQRELDALGVVPTCFFYRQVKMQCGTLHFLAVNMGGAPVVHQDRYNTMAVWSQQAVRKNIPAVRFLGPNKHIVEALFEAVTFRERPSEQLLVATMQKYRASSVPSRQLTLVLATLVGTTFAGVVFEEAGRGKESDKTCLSFVNLPLRMKDHFLPRLLRELSWDHPDLFRLWGQCKELLATVAHLALEAPKTLNIAFPPELFLTQKTLPEYALVQEHAPEEDIEGSHP</sequence>
<proteinExistence type="predicted"/>
<feature type="compositionally biased region" description="Polar residues" evidence="1">
    <location>
        <begin position="17"/>
        <end position="28"/>
    </location>
</feature>
<evidence type="ECO:0000313" key="2">
    <source>
        <dbReference type="EMBL" id="KAK8775525.1"/>
    </source>
</evidence>
<organism evidence="2 3">
    <name type="scientific">Amblyomma americanum</name>
    <name type="common">Lone star tick</name>
    <dbReference type="NCBI Taxonomy" id="6943"/>
    <lineage>
        <taxon>Eukaryota</taxon>
        <taxon>Metazoa</taxon>
        <taxon>Ecdysozoa</taxon>
        <taxon>Arthropoda</taxon>
        <taxon>Chelicerata</taxon>
        <taxon>Arachnida</taxon>
        <taxon>Acari</taxon>
        <taxon>Parasitiformes</taxon>
        <taxon>Ixodida</taxon>
        <taxon>Ixodoidea</taxon>
        <taxon>Ixodidae</taxon>
        <taxon>Amblyomminae</taxon>
        <taxon>Amblyomma</taxon>
    </lineage>
</organism>
<comment type="caution">
    <text evidence="2">The sequence shown here is derived from an EMBL/GenBank/DDBJ whole genome shotgun (WGS) entry which is preliminary data.</text>
</comment>
<feature type="compositionally biased region" description="Basic residues" evidence="1">
    <location>
        <begin position="1"/>
        <end position="12"/>
    </location>
</feature>